<reference evidence="7 8" key="1">
    <citation type="journal article" date="2018" name="Front. Microbiol.">
        <title>Genomic and genetic insights into a cosmopolitan fungus, Paecilomyces variotii (Eurotiales).</title>
        <authorList>
            <person name="Urquhart A.S."/>
            <person name="Mondo S.J."/>
            <person name="Makela M.R."/>
            <person name="Hane J.K."/>
            <person name="Wiebenga A."/>
            <person name="He G."/>
            <person name="Mihaltcheva S."/>
            <person name="Pangilinan J."/>
            <person name="Lipzen A."/>
            <person name="Barry K."/>
            <person name="de Vries R.P."/>
            <person name="Grigoriev I.V."/>
            <person name="Idnurm A."/>
        </authorList>
    </citation>
    <scope>NUCLEOTIDE SEQUENCE [LARGE SCALE GENOMIC DNA]</scope>
    <source>
        <strain evidence="7 8">CBS 101075</strain>
    </source>
</reference>
<keyword evidence="1" id="KW-0805">Transcription regulation</keyword>
<feature type="domain" description="Zn(2)-C6 fungal-type" evidence="6">
    <location>
        <begin position="33"/>
        <end position="66"/>
    </location>
</feature>
<feature type="region of interest" description="Disordered" evidence="5">
    <location>
        <begin position="1"/>
        <end position="22"/>
    </location>
</feature>
<dbReference type="Gene3D" id="4.10.240.10">
    <property type="entry name" value="Zn(2)-C6 fungal-type DNA-binding domain"/>
    <property type="match status" value="1"/>
</dbReference>
<dbReference type="CDD" id="cd00067">
    <property type="entry name" value="GAL4"/>
    <property type="match status" value="1"/>
</dbReference>
<dbReference type="GO" id="GO:0008270">
    <property type="term" value="F:zinc ion binding"/>
    <property type="evidence" value="ECO:0007669"/>
    <property type="project" value="InterPro"/>
</dbReference>
<evidence type="ECO:0000313" key="8">
    <source>
        <dbReference type="Proteomes" id="UP000283841"/>
    </source>
</evidence>
<dbReference type="InterPro" id="IPR001138">
    <property type="entry name" value="Zn2Cys6_DnaBD"/>
</dbReference>
<protein>
    <recommendedName>
        <fullName evidence="6">Zn(2)-C6 fungal-type domain-containing protein</fullName>
    </recommendedName>
</protein>
<dbReference type="Proteomes" id="UP000283841">
    <property type="component" value="Unassembled WGS sequence"/>
</dbReference>
<dbReference type="PANTHER" id="PTHR47840:SF1">
    <property type="entry name" value="ZN(II)2CYS6 TRANSCRIPTION FACTOR (EUROFUNG)"/>
    <property type="match status" value="1"/>
</dbReference>
<dbReference type="SMART" id="SM00066">
    <property type="entry name" value="GAL4"/>
    <property type="match status" value="1"/>
</dbReference>
<keyword evidence="2" id="KW-0238">DNA-binding</keyword>
<dbReference type="PROSITE" id="PS00463">
    <property type="entry name" value="ZN2_CY6_FUNGAL_1"/>
    <property type="match status" value="1"/>
</dbReference>
<dbReference type="GO" id="GO:0003677">
    <property type="term" value="F:DNA binding"/>
    <property type="evidence" value="ECO:0007669"/>
    <property type="project" value="UniProtKB-KW"/>
</dbReference>
<dbReference type="VEuPathDB" id="FungiDB:C8Q69DRAFT_394464"/>
<organism evidence="7 8">
    <name type="scientific">Byssochlamys spectabilis</name>
    <name type="common">Paecilomyces variotii</name>
    <dbReference type="NCBI Taxonomy" id="264951"/>
    <lineage>
        <taxon>Eukaryota</taxon>
        <taxon>Fungi</taxon>
        <taxon>Dikarya</taxon>
        <taxon>Ascomycota</taxon>
        <taxon>Pezizomycotina</taxon>
        <taxon>Eurotiomycetes</taxon>
        <taxon>Eurotiomycetidae</taxon>
        <taxon>Eurotiales</taxon>
        <taxon>Thermoascaceae</taxon>
        <taxon>Paecilomyces</taxon>
    </lineage>
</organism>
<keyword evidence="3" id="KW-0804">Transcription</keyword>
<evidence type="ECO:0000256" key="1">
    <source>
        <dbReference type="ARBA" id="ARBA00023015"/>
    </source>
</evidence>
<dbReference type="SUPFAM" id="SSF57701">
    <property type="entry name" value="Zn2/Cys6 DNA-binding domain"/>
    <property type="match status" value="1"/>
</dbReference>
<dbReference type="PANTHER" id="PTHR47840">
    <property type="entry name" value="ZN(II)2CYS6 TRANSCRIPTION FACTOR (EUROFUNG)-RELATED"/>
    <property type="match status" value="1"/>
</dbReference>
<proteinExistence type="predicted"/>
<sequence>MSSSYELSIPEADSATQGDRISKRPKLRKGTFSCWECKRRKTRCEFRPKASSICLSCQRRDLPCISQEFPEPGDNGFEEVEKRIVHVEGLVSQLTRQRSARLSRDRLGVNNRLPLYSSPSAPQDALSICRSLSGYLHSILSHENRISVVLGHRKSFSLSFQVPKETSQQRNLCTTDTQELVQLSQLPPLTSHPVFFARKFIQLAICLHQLDSITSTQLGLQFNESTCDSARRYIEIASSYVTSKDSLVNSVEGVETLILEARYYIAVGELRLAWLVFRRALGIAQLMRLPQLAQSKAGRAEFMWFRLTYSERFLSLMLGLPLTTDDDVWSMKQLLAAHPPFEKLERTHFLIAGRIISRNLRIQTHWGSPKDGSNEEYKETQDIDHELKHATRIMPVSWWVTPALNPGVTDAEVMEVTSKLLAQMHQYYLLVLTHQPYLLRSLLGISMMEESESSRHYIDYTYSKLAILSASREILSRFMLARHFLRETAFRGLDDKAYTASVALLLTHLDGHRLGQANVFEHQRSQDLGVIHNVIHFMDKLSPDSDFQFKGPSIQVLKRLVDIEADAADGVSYIARGGQDTILQDDHTDNDYFQLSFPYFGTMSLVRKEQFDSSHFSRETDYVPMAVTSRRLTNAYSTGFNRNMDANVLAAAPGADTEAFISSFHSEQPSLAYVTENLDNARASSSFPASDFQNISDPAIYTSLGISPLGYQVNEDYFNIEN</sequence>
<dbReference type="RefSeq" id="XP_028488671.1">
    <property type="nucleotide sequence ID" value="XM_028627650.1"/>
</dbReference>
<dbReference type="GeneID" id="39596927"/>
<evidence type="ECO:0000256" key="2">
    <source>
        <dbReference type="ARBA" id="ARBA00023125"/>
    </source>
</evidence>
<dbReference type="PROSITE" id="PS50048">
    <property type="entry name" value="ZN2_CY6_FUNGAL_2"/>
    <property type="match status" value="1"/>
</dbReference>
<evidence type="ECO:0000313" key="7">
    <source>
        <dbReference type="EMBL" id="RWQ99026.1"/>
    </source>
</evidence>
<dbReference type="InterPro" id="IPR036864">
    <property type="entry name" value="Zn2-C6_fun-type_DNA-bd_sf"/>
</dbReference>
<dbReference type="Pfam" id="PF00172">
    <property type="entry name" value="Zn_clus"/>
    <property type="match status" value="1"/>
</dbReference>
<gene>
    <name evidence="7" type="ORF">C8Q69DRAFT_394464</name>
</gene>
<keyword evidence="8" id="KW-1185">Reference proteome</keyword>
<dbReference type="EMBL" id="RCNU01000001">
    <property type="protein sequence ID" value="RWQ99026.1"/>
    <property type="molecule type" value="Genomic_DNA"/>
</dbReference>
<evidence type="ECO:0000259" key="6">
    <source>
        <dbReference type="PROSITE" id="PS50048"/>
    </source>
</evidence>
<comment type="caution">
    <text evidence="7">The sequence shown here is derived from an EMBL/GenBank/DDBJ whole genome shotgun (WGS) entry which is preliminary data.</text>
</comment>
<accession>A0A443I4U1</accession>
<dbReference type="CDD" id="cd12148">
    <property type="entry name" value="fungal_TF_MHR"/>
    <property type="match status" value="1"/>
</dbReference>
<dbReference type="STRING" id="264951.A0A443I4U1"/>
<evidence type="ECO:0000256" key="5">
    <source>
        <dbReference type="SAM" id="MobiDB-lite"/>
    </source>
</evidence>
<evidence type="ECO:0000256" key="4">
    <source>
        <dbReference type="ARBA" id="ARBA00023242"/>
    </source>
</evidence>
<keyword evidence="4" id="KW-0539">Nucleus</keyword>
<dbReference type="AlphaFoldDB" id="A0A443I4U1"/>
<dbReference type="GO" id="GO:0000981">
    <property type="term" value="F:DNA-binding transcription factor activity, RNA polymerase II-specific"/>
    <property type="evidence" value="ECO:0007669"/>
    <property type="project" value="InterPro"/>
</dbReference>
<evidence type="ECO:0000256" key="3">
    <source>
        <dbReference type="ARBA" id="ARBA00023163"/>
    </source>
</evidence>
<name>A0A443I4U1_BYSSP</name>